<dbReference type="EMBL" id="MVGT01000385">
    <property type="protein sequence ID" value="OVA18851.1"/>
    <property type="molecule type" value="Genomic_DNA"/>
</dbReference>
<dbReference type="STRING" id="56857.A0A200R818"/>
<evidence type="ECO:0000313" key="5">
    <source>
        <dbReference type="EMBL" id="OVA18851.1"/>
    </source>
</evidence>
<keyword evidence="3" id="KW-0378">Hydrolase</keyword>
<comment type="caution">
    <text evidence="5">The sequence shown here is derived from an EMBL/GenBank/DDBJ whole genome shotgun (WGS) entry which is preliminary data.</text>
</comment>
<organism evidence="5 6">
    <name type="scientific">Macleaya cordata</name>
    <name type="common">Five-seeded plume-poppy</name>
    <name type="synonym">Bocconia cordata</name>
    <dbReference type="NCBI Taxonomy" id="56857"/>
    <lineage>
        <taxon>Eukaryota</taxon>
        <taxon>Viridiplantae</taxon>
        <taxon>Streptophyta</taxon>
        <taxon>Embryophyta</taxon>
        <taxon>Tracheophyta</taxon>
        <taxon>Spermatophyta</taxon>
        <taxon>Magnoliopsida</taxon>
        <taxon>Ranunculales</taxon>
        <taxon>Papaveraceae</taxon>
        <taxon>Papaveroideae</taxon>
        <taxon>Macleaya</taxon>
    </lineage>
</organism>
<dbReference type="FunFam" id="3.40.1210.10:FF:000003">
    <property type="entry name" value="Survival protein SurE-like phosphatase/nucleotidase"/>
    <property type="match status" value="1"/>
</dbReference>
<feature type="domain" description="Survival protein SurE-like phosphatase/nucleotidase" evidence="4">
    <location>
        <begin position="14"/>
        <end position="206"/>
    </location>
</feature>
<dbReference type="InterPro" id="IPR036523">
    <property type="entry name" value="SurE-like_sf"/>
</dbReference>
<comment type="similarity">
    <text evidence="1">Belongs to the SurE nucleotidase family.</text>
</comment>
<evidence type="ECO:0000256" key="1">
    <source>
        <dbReference type="ARBA" id="ARBA00011062"/>
    </source>
</evidence>
<reference evidence="5 6" key="1">
    <citation type="journal article" date="2017" name="Mol. Plant">
        <title>The Genome of Medicinal Plant Macleaya cordata Provides New Insights into Benzylisoquinoline Alkaloids Metabolism.</title>
        <authorList>
            <person name="Liu X."/>
            <person name="Liu Y."/>
            <person name="Huang P."/>
            <person name="Ma Y."/>
            <person name="Qing Z."/>
            <person name="Tang Q."/>
            <person name="Cao H."/>
            <person name="Cheng P."/>
            <person name="Zheng Y."/>
            <person name="Yuan Z."/>
            <person name="Zhou Y."/>
            <person name="Liu J."/>
            <person name="Tang Z."/>
            <person name="Zhuo Y."/>
            <person name="Zhang Y."/>
            <person name="Yu L."/>
            <person name="Huang J."/>
            <person name="Yang P."/>
            <person name="Peng Q."/>
            <person name="Zhang J."/>
            <person name="Jiang W."/>
            <person name="Zhang Z."/>
            <person name="Lin K."/>
            <person name="Ro D.K."/>
            <person name="Chen X."/>
            <person name="Xiong X."/>
            <person name="Shang Y."/>
            <person name="Huang S."/>
            <person name="Zeng J."/>
        </authorList>
    </citation>
    <scope>NUCLEOTIDE SEQUENCE [LARGE SCALE GENOMIC DNA]</scope>
    <source>
        <strain evidence="6">cv. BLH2017</strain>
        <tissue evidence="5">Root</tissue>
    </source>
</reference>
<dbReference type="FunCoup" id="A0A200R818">
    <property type="interactions" value="66"/>
</dbReference>
<dbReference type="Pfam" id="PF01975">
    <property type="entry name" value="SurE"/>
    <property type="match status" value="1"/>
</dbReference>
<evidence type="ECO:0000313" key="6">
    <source>
        <dbReference type="Proteomes" id="UP000195402"/>
    </source>
</evidence>
<accession>A0A200R818</accession>
<dbReference type="GO" id="GO:0046872">
    <property type="term" value="F:metal ion binding"/>
    <property type="evidence" value="ECO:0007669"/>
    <property type="project" value="UniProtKB-KW"/>
</dbReference>
<dbReference type="SUPFAM" id="SSF64167">
    <property type="entry name" value="SurE-like"/>
    <property type="match status" value="1"/>
</dbReference>
<gene>
    <name evidence="5" type="ORF">BVC80_8807g5</name>
</gene>
<dbReference type="NCBIfam" id="TIGR00087">
    <property type="entry name" value="surE"/>
    <property type="match status" value="1"/>
</dbReference>
<dbReference type="HAMAP" id="MF_00060">
    <property type="entry name" value="SurE"/>
    <property type="match status" value="1"/>
</dbReference>
<dbReference type="Gene3D" id="3.40.1210.10">
    <property type="entry name" value="Survival protein SurE-like phosphatase/nucleotidase"/>
    <property type="match status" value="1"/>
</dbReference>
<dbReference type="GO" id="GO:0005829">
    <property type="term" value="C:cytosol"/>
    <property type="evidence" value="ECO:0007669"/>
    <property type="project" value="TreeGrafter"/>
</dbReference>
<dbReference type="GO" id="GO:0008252">
    <property type="term" value="F:nucleotidase activity"/>
    <property type="evidence" value="ECO:0007669"/>
    <property type="project" value="InterPro"/>
</dbReference>
<dbReference type="OrthoDB" id="202825at2759"/>
<name>A0A200R818_MACCD</name>
<sequence length="311" mass="33587">MESINVVSSSRPRIMVTNDDGIDAPGLRALVQVLVSTDRYEVQVCAPDSEQSAVSHCITWRHALSVKQVDIEGATAYAVSGTPADCASMGISQVLFPAIPDLVVISGINMGSNCGYHIVYSGTVGGAREAFFYGVPSLAISYDWVGGKSSIHDFKLGAEACLPIINEILTDIKNKTYSPRCFLNIDLPTDVVNHKGYKATKQGKSIVKIGWKQVFSDSQGGKMLSTMTMETNSSVGEETNVSSTTSQEQLLFKRQVRGLQFDGEDMDYQALQEGYISVTPLGALSRAEADCEAHLKDWLPHVAEHSSPSAL</sequence>
<evidence type="ECO:0000259" key="4">
    <source>
        <dbReference type="Pfam" id="PF01975"/>
    </source>
</evidence>
<dbReference type="InParanoid" id="A0A200R818"/>
<keyword evidence="6" id="KW-1185">Reference proteome</keyword>
<dbReference type="OMA" id="CGYHILY"/>
<dbReference type="InterPro" id="IPR002828">
    <property type="entry name" value="SurE-like_Pase/nucleotidase"/>
</dbReference>
<keyword evidence="2" id="KW-0479">Metal-binding</keyword>
<evidence type="ECO:0000256" key="2">
    <source>
        <dbReference type="ARBA" id="ARBA00022723"/>
    </source>
</evidence>
<dbReference type="AlphaFoldDB" id="A0A200R818"/>
<dbReference type="PANTHER" id="PTHR30457">
    <property type="entry name" value="5'-NUCLEOTIDASE SURE"/>
    <property type="match status" value="1"/>
</dbReference>
<evidence type="ECO:0000256" key="3">
    <source>
        <dbReference type="ARBA" id="ARBA00022801"/>
    </source>
</evidence>
<dbReference type="Proteomes" id="UP000195402">
    <property type="component" value="Unassembled WGS sequence"/>
</dbReference>
<proteinExistence type="inferred from homology"/>
<dbReference type="InterPro" id="IPR030048">
    <property type="entry name" value="SurE"/>
</dbReference>
<protein>
    <submittedName>
        <fullName evidence="5">Survival protein SurE-like phosphatase/nucleotidase</fullName>
    </submittedName>
</protein>
<dbReference type="PANTHER" id="PTHR30457:SF0">
    <property type="entry name" value="PHOSPHATASE, PUTATIVE (AFU_ORTHOLOGUE AFUA_4G01070)-RELATED"/>
    <property type="match status" value="1"/>
</dbReference>